<evidence type="ECO:0000256" key="2">
    <source>
        <dbReference type="SAM" id="Phobius"/>
    </source>
</evidence>
<accession>A0AAW2U6E6</accession>
<dbReference type="PANTHER" id="PTHR33640">
    <property type="entry name" value="TRANSMEMBRANE PROTEIN"/>
    <property type="match status" value="1"/>
</dbReference>
<keyword evidence="2" id="KW-0812">Transmembrane</keyword>
<reference evidence="3" key="2">
    <citation type="journal article" date="2024" name="Plant">
        <title>Genomic evolution and insights into agronomic trait innovations of Sesamum species.</title>
        <authorList>
            <person name="Miao H."/>
            <person name="Wang L."/>
            <person name="Qu L."/>
            <person name="Liu H."/>
            <person name="Sun Y."/>
            <person name="Le M."/>
            <person name="Wang Q."/>
            <person name="Wei S."/>
            <person name="Zheng Y."/>
            <person name="Lin W."/>
            <person name="Duan Y."/>
            <person name="Cao H."/>
            <person name="Xiong S."/>
            <person name="Wang X."/>
            <person name="Wei L."/>
            <person name="Li C."/>
            <person name="Ma Q."/>
            <person name="Ju M."/>
            <person name="Zhao R."/>
            <person name="Li G."/>
            <person name="Mu C."/>
            <person name="Tian Q."/>
            <person name="Mei H."/>
            <person name="Zhang T."/>
            <person name="Gao T."/>
            <person name="Zhang H."/>
        </authorList>
    </citation>
    <scope>NUCLEOTIDE SEQUENCE</scope>
    <source>
        <strain evidence="3">G02</strain>
    </source>
</reference>
<feature type="region of interest" description="Disordered" evidence="1">
    <location>
        <begin position="117"/>
        <end position="167"/>
    </location>
</feature>
<comment type="caution">
    <text evidence="3">The sequence shown here is derived from an EMBL/GenBank/DDBJ whole genome shotgun (WGS) entry which is preliminary data.</text>
</comment>
<dbReference type="EMBL" id="JACGWJ010000006">
    <property type="protein sequence ID" value="KAL0412475.1"/>
    <property type="molecule type" value="Genomic_DNA"/>
</dbReference>
<organism evidence="3">
    <name type="scientific">Sesamum radiatum</name>
    <name type="common">Black benniseed</name>
    <dbReference type="NCBI Taxonomy" id="300843"/>
    <lineage>
        <taxon>Eukaryota</taxon>
        <taxon>Viridiplantae</taxon>
        <taxon>Streptophyta</taxon>
        <taxon>Embryophyta</taxon>
        <taxon>Tracheophyta</taxon>
        <taxon>Spermatophyta</taxon>
        <taxon>Magnoliopsida</taxon>
        <taxon>eudicotyledons</taxon>
        <taxon>Gunneridae</taxon>
        <taxon>Pentapetalae</taxon>
        <taxon>asterids</taxon>
        <taxon>lamiids</taxon>
        <taxon>Lamiales</taxon>
        <taxon>Pedaliaceae</taxon>
        <taxon>Sesamum</taxon>
    </lineage>
</organism>
<keyword evidence="2" id="KW-1133">Transmembrane helix</keyword>
<feature type="transmembrane region" description="Helical" evidence="2">
    <location>
        <begin position="29"/>
        <end position="51"/>
    </location>
</feature>
<evidence type="ECO:0008006" key="4">
    <source>
        <dbReference type="Google" id="ProtNLM"/>
    </source>
</evidence>
<dbReference type="PANTHER" id="PTHR33640:SF8">
    <property type="entry name" value="TRANSMEMBRANE PROTEIN"/>
    <property type="match status" value="1"/>
</dbReference>
<evidence type="ECO:0000313" key="3">
    <source>
        <dbReference type="EMBL" id="KAL0412475.1"/>
    </source>
</evidence>
<feature type="transmembrane region" description="Helical" evidence="2">
    <location>
        <begin position="63"/>
        <end position="86"/>
    </location>
</feature>
<name>A0AAW2U6E6_SESRA</name>
<feature type="compositionally biased region" description="Basic and acidic residues" evidence="1">
    <location>
        <begin position="119"/>
        <end position="150"/>
    </location>
</feature>
<evidence type="ECO:0000256" key="1">
    <source>
        <dbReference type="SAM" id="MobiDB-lite"/>
    </source>
</evidence>
<proteinExistence type="predicted"/>
<reference evidence="3" key="1">
    <citation type="submission" date="2020-06" db="EMBL/GenBank/DDBJ databases">
        <authorList>
            <person name="Li T."/>
            <person name="Hu X."/>
            <person name="Zhang T."/>
            <person name="Song X."/>
            <person name="Zhang H."/>
            <person name="Dai N."/>
            <person name="Sheng W."/>
            <person name="Hou X."/>
            <person name="Wei L."/>
        </authorList>
    </citation>
    <scope>NUCLEOTIDE SEQUENCE</scope>
    <source>
        <strain evidence="3">G02</strain>
        <tissue evidence="3">Leaf</tissue>
    </source>
</reference>
<keyword evidence="2" id="KW-0472">Membrane</keyword>
<sequence length="233" mass="26895">MESFKFHDIRVEKANAISMYRRIQRITTLFRFVELFVFLIVVSRFSTQFALSLKLSGEYFRRVSVAIISPRFVFLVGNAIVIALFLKSGRFSGGDGEKVADFYEEYVEKCRKNQQACSSKEEKKASDPHKSHGVRHVEKAIHRSNSENLERSAAQANIRRRELRRSMTEDCRKIHDPERETATATPTAGSYAYAEEEMSNEEFRRTVEAFIARQQKFLREEEGFSAAVSLIES</sequence>
<protein>
    <recommendedName>
        <fullName evidence="4">DUF4408 domain-containing protein</fullName>
    </recommendedName>
</protein>
<dbReference type="AlphaFoldDB" id="A0AAW2U6E6"/>
<gene>
    <name evidence="3" type="ORF">Sradi_1449200</name>
</gene>